<reference evidence="1" key="1">
    <citation type="submission" date="2022-09" db="EMBL/GenBank/DDBJ databases">
        <title>A Global Phylogenomic Analysis of the Shiitake Genus Lentinula.</title>
        <authorList>
            <consortium name="DOE Joint Genome Institute"/>
            <person name="Sierra-Patev S."/>
            <person name="Min B."/>
            <person name="Naranjo-Ortiz M."/>
            <person name="Looney B."/>
            <person name="Konkel Z."/>
            <person name="Slot J.C."/>
            <person name="Sakamoto Y."/>
            <person name="Steenwyk J.L."/>
            <person name="Rokas A."/>
            <person name="Carro J."/>
            <person name="Camarero S."/>
            <person name="Ferreira P."/>
            <person name="Molpeceres G."/>
            <person name="Ruiz-Duenas F.J."/>
            <person name="Serrano A."/>
            <person name="Henrissat B."/>
            <person name="Drula E."/>
            <person name="Hughes K.W."/>
            <person name="Mata J.L."/>
            <person name="Ishikawa N.K."/>
            <person name="Vargas-Isla R."/>
            <person name="Ushijima S."/>
            <person name="Smith C.A."/>
            <person name="Ahrendt S."/>
            <person name="Andreopoulos W."/>
            <person name="He G."/>
            <person name="Labutti K."/>
            <person name="Lipzen A."/>
            <person name="Ng V."/>
            <person name="Riley R."/>
            <person name="Sandor L."/>
            <person name="Barry K."/>
            <person name="Martinez A.T."/>
            <person name="Xiao Y."/>
            <person name="Gibbons J.G."/>
            <person name="Terashima K."/>
            <person name="Grigoriev I.V."/>
            <person name="Hibbett D.S."/>
        </authorList>
    </citation>
    <scope>NUCLEOTIDE SEQUENCE</scope>
    <source>
        <strain evidence="1">TMI1499</strain>
    </source>
</reference>
<proteinExistence type="predicted"/>
<evidence type="ECO:0000313" key="2">
    <source>
        <dbReference type="Proteomes" id="UP001163835"/>
    </source>
</evidence>
<evidence type="ECO:0000313" key="1">
    <source>
        <dbReference type="EMBL" id="KAJ3804195.1"/>
    </source>
</evidence>
<dbReference type="Proteomes" id="UP001163835">
    <property type="component" value="Unassembled WGS sequence"/>
</dbReference>
<organism evidence="1 2">
    <name type="scientific">Lentinula aff. lateritia</name>
    <dbReference type="NCBI Taxonomy" id="2804960"/>
    <lineage>
        <taxon>Eukaryota</taxon>
        <taxon>Fungi</taxon>
        <taxon>Dikarya</taxon>
        <taxon>Basidiomycota</taxon>
        <taxon>Agaricomycotina</taxon>
        <taxon>Agaricomycetes</taxon>
        <taxon>Agaricomycetidae</taxon>
        <taxon>Agaricales</taxon>
        <taxon>Marasmiineae</taxon>
        <taxon>Omphalotaceae</taxon>
        <taxon>Lentinula</taxon>
    </lineage>
</organism>
<dbReference type="EMBL" id="MU796206">
    <property type="protein sequence ID" value="KAJ3804195.1"/>
    <property type="molecule type" value="Genomic_DNA"/>
</dbReference>
<comment type="caution">
    <text evidence="1">The sequence shown here is derived from an EMBL/GenBank/DDBJ whole genome shotgun (WGS) entry which is preliminary data.</text>
</comment>
<keyword evidence="2" id="KW-1185">Reference proteome</keyword>
<protein>
    <submittedName>
        <fullName evidence="1">Uncharacterized protein</fullName>
    </submittedName>
</protein>
<accession>A0ACC1TI50</accession>
<sequence length="207" mass="23813">MPFSMLDTGISDPNIMLSVFGKILALVYEIQSDNNEDWWKWVPNQYLNILPIDQDKPETQRHYNLEFPAHLLFPLSPTLVKCEHPSDKLINPGNRRQIGTWILDYNQLHETFTSAWSELQSDDIDKFSQAFEALPKILSSIKFPYQSTDGKALHSIEVPPILQEPVKHKSTEEVPCKISGKYFQVKDMRSHVAAHIIRDAREVDDPG</sequence>
<gene>
    <name evidence="1" type="ORF">F5876DRAFT_70836</name>
</gene>
<name>A0ACC1TI50_9AGAR</name>